<accession>A0A0M2EL02</accession>
<dbReference type="AlphaFoldDB" id="A0A0M2EL02"/>
<keyword evidence="4" id="KW-1185">Reference proteome</keyword>
<dbReference type="PATRIC" id="fig|561879.6.peg.3557"/>
<evidence type="ECO:0000313" key="2">
    <source>
        <dbReference type="EMBL" id="QEK64305.1"/>
    </source>
</evidence>
<evidence type="ECO:0000313" key="4">
    <source>
        <dbReference type="Proteomes" id="UP000325032"/>
    </source>
</evidence>
<protein>
    <submittedName>
        <fullName evidence="1">Uncharacterized protein</fullName>
    </submittedName>
</protein>
<dbReference type="RefSeq" id="WP_024424934.1">
    <property type="nucleotide sequence ID" value="NZ_AUYP01000003.1"/>
</dbReference>
<accession>A0A498U2K9</accession>
<dbReference type="EMBL" id="CP015607">
    <property type="protein sequence ID" value="APT45574.1"/>
    <property type="molecule type" value="Genomic_DNA"/>
</dbReference>
<dbReference type="Proteomes" id="UP000185426">
    <property type="component" value="Chromosome"/>
</dbReference>
<evidence type="ECO:0000313" key="1">
    <source>
        <dbReference type="EMBL" id="APT45574.1"/>
    </source>
</evidence>
<reference evidence="2" key="3">
    <citation type="submission" date="2019-08" db="EMBL/GenBank/DDBJ databases">
        <authorList>
            <person name="Park J.M."/>
            <person name="Hong C.E."/>
            <person name="Jo S.H."/>
        </authorList>
    </citation>
    <scope>NUCLEOTIDE SEQUENCE</scope>
    <source>
        <strain evidence="2">PgKB20</strain>
    </source>
</reference>
<sequence>MKHDRLLQTFFDEIHDADEAAFHQAAHSFLNLWDYEYGHASNMPSEIHQYIGQLAYDSELVEE</sequence>
<reference evidence="2 4" key="2">
    <citation type="journal article" date="2018" name="Plant Biotechnol. Rep.">
        <title>Diversity and antifungal activity of endophytic bacteria associated with Panax ginseng seedlings.</title>
        <authorList>
            <person name="Park J.M."/>
            <person name="Hong C.E."/>
            <person name="Jo S.H."/>
        </authorList>
    </citation>
    <scope>NUCLEOTIDE SEQUENCE [LARGE SCALE GENOMIC DNA]</scope>
    <source>
        <strain evidence="2 4">PgKB20</strain>
    </source>
</reference>
<dbReference type="EMBL" id="CP043404">
    <property type="protein sequence ID" value="QEK64305.1"/>
    <property type="molecule type" value="Genomic_DNA"/>
</dbReference>
<organism evidence="1 3">
    <name type="scientific">Bacillus safensis</name>
    <dbReference type="NCBI Taxonomy" id="561879"/>
    <lineage>
        <taxon>Bacteria</taxon>
        <taxon>Bacillati</taxon>
        <taxon>Bacillota</taxon>
        <taxon>Bacilli</taxon>
        <taxon>Bacillales</taxon>
        <taxon>Bacillaceae</taxon>
        <taxon>Bacillus</taxon>
    </lineage>
</organism>
<dbReference type="GeneID" id="61769335"/>
<evidence type="ECO:0000313" key="3">
    <source>
        <dbReference type="Proteomes" id="UP000185426"/>
    </source>
</evidence>
<gene>
    <name evidence="1" type="ORF">BSA145_06500</name>
    <name evidence="2" type="ORF">FX981_02573</name>
</gene>
<name>A0A0M2EL02_BACIA</name>
<reference evidence="1 3" key="1">
    <citation type="submission" date="2016-05" db="EMBL/GenBank/DDBJ databases">
        <title>Complete Genome and Methylome Analysis of Psychrotrophic Bacterial Isolates from Antarctic Lake Untersee.</title>
        <authorList>
            <person name="Fomenkov A."/>
            <person name="Akimov V.N."/>
            <person name="Vasilyeva L.V."/>
            <person name="Andersen D."/>
            <person name="Vincze T."/>
            <person name="Roberts R.J."/>
        </authorList>
    </citation>
    <scope>NUCLEOTIDE SEQUENCE [LARGE SCALE GENOMIC DNA]</scope>
    <source>
        <strain evidence="1 3">U14-5</strain>
    </source>
</reference>
<proteinExistence type="predicted"/>
<dbReference type="Proteomes" id="UP000325032">
    <property type="component" value="Chromosome"/>
</dbReference>
<dbReference type="KEGG" id="bsaf:BSL056_15280"/>